<evidence type="ECO:0000256" key="1">
    <source>
        <dbReference type="SAM" id="MobiDB-lite"/>
    </source>
</evidence>
<accession>A0A0H2ZWM4</accession>
<dbReference type="KEGG" id="mav:MAV_1788"/>
<dbReference type="HOGENOM" id="CLU_2807769_0_0_11"/>
<evidence type="ECO:0000313" key="2">
    <source>
        <dbReference type="EMBL" id="ABK66276.1"/>
    </source>
</evidence>
<reference evidence="2 3" key="1">
    <citation type="submission" date="2006-10" db="EMBL/GenBank/DDBJ databases">
        <authorList>
            <person name="Fleischmann R.D."/>
            <person name="Dodson R.J."/>
            <person name="Haft D.H."/>
            <person name="Merkel J.S."/>
            <person name="Nelson W.C."/>
            <person name="Fraser C.M."/>
        </authorList>
    </citation>
    <scope>NUCLEOTIDE SEQUENCE [LARGE SCALE GENOMIC DNA]</scope>
    <source>
        <strain evidence="2 3">104</strain>
    </source>
</reference>
<gene>
    <name evidence="2" type="ordered locus">MAV_1788</name>
</gene>
<feature type="compositionally biased region" description="Polar residues" evidence="1">
    <location>
        <begin position="57"/>
        <end position="67"/>
    </location>
</feature>
<name>A0A0H2ZWM4_MYCA1</name>
<dbReference type="EMBL" id="CP000479">
    <property type="protein sequence ID" value="ABK66276.1"/>
    <property type="molecule type" value="Genomic_DNA"/>
</dbReference>
<feature type="compositionally biased region" description="Low complexity" evidence="1">
    <location>
        <begin position="47"/>
        <end position="56"/>
    </location>
</feature>
<organism evidence="2 3">
    <name type="scientific">Mycobacterium avium (strain 104)</name>
    <dbReference type="NCBI Taxonomy" id="243243"/>
    <lineage>
        <taxon>Bacteria</taxon>
        <taxon>Bacillati</taxon>
        <taxon>Actinomycetota</taxon>
        <taxon>Actinomycetes</taxon>
        <taxon>Mycobacteriales</taxon>
        <taxon>Mycobacteriaceae</taxon>
        <taxon>Mycobacterium</taxon>
        <taxon>Mycobacterium avium complex (MAC)</taxon>
    </lineage>
</organism>
<dbReference type="Proteomes" id="UP000001574">
    <property type="component" value="Chromosome"/>
</dbReference>
<sequence>MEPSAGWRRGGLGLPRQGRQIQLQTRLRSMCRRATSTTCGLGWATVTPTIVPRTPTGRASRSNLGSR</sequence>
<dbReference type="AlphaFoldDB" id="A0A0H2ZWM4"/>
<feature type="region of interest" description="Disordered" evidence="1">
    <location>
        <begin position="47"/>
        <end position="67"/>
    </location>
</feature>
<evidence type="ECO:0000313" key="3">
    <source>
        <dbReference type="Proteomes" id="UP000001574"/>
    </source>
</evidence>
<protein>
    <submittedName>
        <fullName evidence="2">Uncharacterized protein</fullName>
    </submittedName>
</protein>
<proteinExistence type="predicted"/>